<evidence type="ECO:0000313" key="1">
    <source>
        <dbReference type="EMBL" id="GMA32077.1"/>
    </source>
</evidence>
<comment type="caution">
    <text evidence="1">The sequence shown here is derived from an EMBL/GenBank/DDBJ whole genome shotgun (WGS) entry which is preliminary data.</text>
</comment>
<dbReference type="AlphaFoldDB" id="A0AA37XFJ5"/>
<organism evidence="1 2">
    <name type="scientific">Litorihabitans aurantiacus</name>
    <dbReference type="NCBI Taxonomy" id="1930061"/>
    <lineage>
        <taxon>Bacteria</taxon>
        <taxon>Bacillati</taxon>
        <taxon>Actinomycetota</taxon>
        <taxon>Actinomycetes</taxon>
        <taxon>Micrococcales</taxon>
        <taxon>Beutenbergiaceae</taxon>
        <taxon>Litorihabitans</taxon>
    </lineage>
</organism>
<dbReference type="Gene3D" id="3.40.50.300">
    <property type="entry name" value="P-loop containing nucleotide triphosphate hydrolases"/>
    <property type="match status" value="1"/>
</dbReference>
<dbReference type="SUPFAM" id="SSF52540">
    <property type="entry name" value="P-loop containing nucleoside triphosphate hydrolases"/>
    <property type="match status" value="1"/>
</dbReference>
<gene>
    <name evidence="1" type="ORF">GCM10025875_20690</name>
</gene>
<sequence length="169" mass="16398">MFRPVLGVGGDDAAPVAVDLEPGRPWLVCGPPESGRSTVLAAVAAQATGPVLRVGADEAPPSSASLAGLAAGTLVLVDDAEQLDAATAEALVAVLAQHRGVVATSTAAVQTAYRGVLATVAQARTVVALGGALPPHCAHARPACDPAGGAGRAVVVIGTAASALQVAHP</sequence>
<accession>A0AA37XFJ5</accession>
<protein>
    <submittedName>
        <fullName evidence="1">Uncharacterized protein</fullName>
    </submittedName>
</protein>
<evidence type="ECO:0000313" key="2">
    <source>
        <dbReference type="Proteomes" id="UP001157161"/>
    </source>
</evidence>
<dbReference type="EMBL" id="BSUM01000001">
    <property type="protein sequence ID" value="GMA32077.1"/>
    <property type="molecule type" value="Genomic_DNA"/>
</dbReference>
<keyword evidence="2" id="KW-1185">Reference proteome</keyword>
<dbReference type="RefSeq" id="WP_284250789.1">
    <property type="nucleotide sequence ID" value="NZ_BSUM01000001.1"/>
</dbReference>
<name>A0AA37XFJ5_9MICO</name>
<reference evidence="1" key="2">
    <citation type="submission" date="2023-02" db="EMBL/GenBank/DDBJ databases">
        <authorList>
            <person name="Sun Q."/>
            <person name="Mori K."/>
        </authorList>
    </citation>
    <scope>NUCLEOTIDE SEQUENCE</scope>
    <source>
        <strain evidence="1">NBRC 112290</strain>
    </source>
</reference>
<dbReference type="InterPro" id="IPR027417">
    <property type="entry name" value="P-loop_NTPase"/>
</dbReference>
<proteinExistence type="predicted"/>
<reference evidence="1" key="1">
    <citation type="journal article" date="2014" name="Int. J. Syst. Evol. Microbiol.">
        <title>Complete genome sequence of Corynebacterium casei LMG S-19264T (=DSM 44701T), isolated from a smear-ripened cheese.</title>
        <authorList>
            <consortium name="US DOE Joint Genome Institute (JGI-PGF)"/>
            <person name="Walter F."/>
            <person name="Albersmeier A."/>
            <person name="Kalinowski J."/>
            <person name="Ruckert C."/>
        </authorList>
    </citation>
    <scope>NUCLEOTIDE SEQUENCE</scope>
    <source>
        <strain evidence="1">NBRC 112290</strain>
    </source>
</reference>
<dbReference type="Proteomes" id="UP001157161">
    <property type="component" value="Unassembled WGS sequence"/>
</dbReference>